<dbReference type="PaxDb" id="4113-PGSC0003DMT400091760"/>
<dbReference type="Proteomes" id="UP000011115">
    <property type="component" value="Unassembled WGS sequence"/>
</dbReference>
<dbReference type="PANTHER" id="PTHR33223">
    <property type="entry name" value="CCHC-TYPE DOMAIN-CONTAINING PROTEIN"/>
    <property type="match status" value="1"/>
</dbReference>
<reference evidence="2" key="2">
    <citation type="submission" date="2015-06" db="UniProtKB">
        <authorList>
            <consortium name="EnsemblPlants"/>
        </authorList>
    </citation>
    <scope>IDENTIFICATION</scope>
    <source>
        <strain evidence="2">DM1-3 516 R44</strain>
    </source>
</reference>
<proteinExistence type="predicted"/>
<dbReference type="InParanoid" id="M1DNC3"/>
<reference evidence="3" key="1">
    <citation type="journal article" date="2011" name="Nature">
        <title>Genome sequence and analysis of the tuber crop potato.</title>
        <authorList>
            <consortium name="The Potato Genome Sequencing Consortium"/>
        </authorList>
    </citation>
    <scope>NUCLEOTIDE SEQUENCE [LARGE SCALE GENOMIC DNA]</scope>
    <source>
        <strain evidence="3">cv. DM1-3 516 R44</strain>
    </source>
</reference>
<accession>M1DNC3</accession>
<evidence type="ECO:0000256" key="1">
    <source>
        <dbReference type="SAM" id="MobiDB-lite"/>
    </source>
</evidence>
<dbReference type="PANTHER" id="PTHR33223:SF11">
    <property type="entry name" value="ELEMENT PROTEIN, PUTATIVE-RELATED"/>
    <property type="match status" value="1"/>
</dbReference>
<dbReference type="HOGENOM" id="CLU_1006131_0_0_1"/>
<feature type="region of interest" description="Disordered" evidence="1">
    <location>
        <begin position="29"/>
        <end position="53"/>
    </location>
</feature>
<feature type="compositionally biased region" description="Polar residues" evidence="1">
    <location>
        <begin position="33"/>
        <end position="42"/>
    </location>
</feature>
<dbReference type="AlphaFoldDB" id="M1DNC3"/>
<organism evidence="2 3">
    <name type="scientific">Solanum tuberosum</name>
    <name type="common">Potato</name>
    <dbReference type="NCBI Taxonomy" id="4113"/>
    <lineage>
        <taxon>Eukaryota</taxon>
        <taxon>Viridiplantae</taxon>
        <taxon>Streptophyta</taxon>
        <taxon>Embryophyta</taxon>
        <taxon>Tracheophyta</taxon>
        <taxon>Spermatophyta</taxon>
        <taxon>Magnoliopsida</taxon>
        <taxon>eudicotyledons</taxon>
        <taxon>Gunneridae</taxon>
        <taxon>Pentapetalae</taxon>
        <taxon>asterids</taxon>
        <taxon>lamiids</taxon>
        <taxon>Solanales</taxon>
        <taxon>Solanaceae</taxon>
        <taxon>Solanoideae</taxon>
        <taxon>Solaneae</taxon>
        <taxon>Solanum</taxon>
    </lineage>
</organism>
<dbReference type="eggNOG" id="KOG0017">
    <property type="taxonomic scope" value="Eukaryota"/>
</dbReference>
<dbReference type="EnsemblPlants" id="PGSC0003DMT400091760">
    <property type="protein sequence ID" value="PGSC0003DMT400091760"/>
    <property type="gene ID" value="PGSC0003DMG400041331"/>
</dbReference>
<feature type="compositionally biased region" description="Polar residues" evidence="1">
    <location>
        <begin position="248"/>
        <end position="264"/>
    </location>
</feature>
<protein>
    <submittedName>
        <fullName evidence="2">Retrotransposon</fullName>
    </submittedName>
</protein>
<feature type="region of interest" description="Disordered" evidence="1">
    <location>
        <begin position="248"/>
        <end position="277"/>
    </location>
</feature>
<name>M1DNC3_SOLTU</name>
<sequence>MAEPTGRRPPLWVTVKEFFLGSSSRTYEDERSVNGSNGSQLGKQDDIGNPNDINDPIQLGGVSDIRLPLVEGTVLLHVTSTMLQLLQMKGLYRGLAHEDPRDHIGNFVDVCGPFSFKNISQESVLLRLFPFSLMGEATKWLVDLLMDSITTWYELIEAFYGVFGVKRQCITPQGPTKVLEGDTNIGSKNSAQVTIHASLHGRWKAPLPVESFRENVDFRVGSRYNLRFEPWLVESSTTLGDPRVPWLSSTSQRHESTLGTTAHGTVNYPGKPSWTLP</sequence>
<keyword evidence="3" id="KW-1185">Reference proteome</keyword>
<evidence type="ECO:0000313" key="3">
    <source>
        <dbReference type="Proteomes" id="UP000011115"/>
    </source>
</evidence>
<dbReference type="Gramene" id="PGSC0003DMT400091760">
    <property type="protein sequence ID" value="PGSC0003DMT400091760"/>
    <property type="gene ID" value="PGSC0003DMG400041331"/>
</dbReference>
<evidence type="ECO:0000313" key="2">
    <source>
        <dbReference type="EnsemblPlants" id="PGSC0003DMT400091760"/>
    </source>
</evidence>